<dbReference type="InterPro" id="IPR018647">
    <property type="entry name" value="SLFN_3-like_DNA/RNA_helicase"/>
</dbReference>
<dbReference type="InterPro" id="IPR027417">
    <property type="entry name" value="P-loop_NTPase"/>
</dbReference>
<sequence length="559" mass="64892">MAGKKYGVIHLSLLAEDLDTGHCSEEQRTVLKHGHVIYIYYGRRSFYVGQTDRFLTRHDEHMAEVETDYRQFEKAAILFGQYVDGNSQNDLEALLITYLTADQENLPRKEKRVCRNRTQGNRFVDYPYREDVLTQVLTPFWEQELYKAGLVHQKSLDGLRNSILFKYSPFTELSEEQSALIHEIEEGPRSVLIEGTAGTGKTVVLTNLAARLCEHHKWNVGVVVKANWVKTARSIFRAYGLGKNIEVGTAYQLIRQKKRFHILLVDEAHRLRWNSPKQNHLTTGIFDSNDPRKNELFLLGEMAERLVLFYDSIQAIRPSDIPYRDFQDYIQEKGMERRMLTRQFRVRIQDKNATYTADDYINGICSFLQIKQDAFDPCVFQNPSKDAYFGVVDSIHELFDYVDERRQYHPKAQCRVLAGYARPWGSRYQPGHKNYAEFDWVEDEEHRWKWNSTHENWIALPGSEDELGSIHAIQGVDLDYVGVVIAKDLACQNGRVSAVKEHYFDTNGTPPKESFSLAELSAYVRQIYYVLLTRGISGIRVYFEDPALKRHFMEVVGRA</sequence>
<dbReference type="SMART" id="SM00487">
    <property type="entry name" value="DEXDc"/>
    <property type="match status" value="1"/>
</dbReference>
<dbReference type="EMBL" id="JACOPP010000036">
    <property type="protein sequence ID" value="MBC5735090.1"/>
    <property type="molecule type" value="Genomic_DNA"/>
</dbReference>
<dbReference type="AlphaFoldDB" id="A0A8J6JIY4"/>
<dbReference type="RefSeq" id="WP_186908880.1">
    <property type="nucleotide sequence ID" value="NZ_JACOPP010000036.1"/>
</dbReference>
<evidence type="ECO:0000313" key="3">
    <source>
        <dbReference type="Proteomes" id="UP000661435"/>
    </source>
</evidence>
<evidence type="ECO:0000259" key="1">
    <source>
        <dbReference type="SMART" id="SM00487"/>
    </source>
</evidence>
<feature type="domain" description="Helicase ATP-binding" evidence="1">
    <location>
        <begin position="169"/>
        <end position="324"/>
    </location>
</feature>
<keyword evidence="3" id="KW-1185">Reference proteome</keyword>
<dbReference type="InterPro" id="IPR014001">
    <property type="entry name" value="Helicase_ATP-bd"/>
</dbReference>
<dbReference type="Proteomes" id="UP000661435">
    <property type="component" value="Unassembled WGS sequence"/>
</dbReference>
<organism evidence="2 3">
    <name type="scientific">Lawsonibacter hominis</name>
    <dbReference type="NCBI Taxonomy" id="2763053"/>
    <lineage>
        <taxon>Bacteria</taxon>
        <taxon>Bacillati</taxon>
        <taxon>Bacillota</taxon>
        <taxon>Clostridia</taxon>
        <taxon>Eubacteriales</taxon>
        <taxon>Oscillospiraceae</taxon>
        <taxon>Lawsonibacter</taxon>
    </lineage>
</organism>
<reference evidence="2" key="1">
    <citation type="submission" date="2020-08" db="EMBL/GenBank/DDBJ databases">
        <title>Genome public.</title>
        <authorList>
            <person name="Liu C."/>
            <person name="Sun Q."/>
        </authorList>
    </citation>
    <scope>NUCLEOTIDE SEQUENCE</scope>
    <source>
        <strain evidence="2">NSJ-51</strain>
    </source>
</reference>
<dbReference type="Pfam" id="PF09848">
    <property type="entry name" value="SLFN-g3_helicase"/>
    <property type="match status" value="1"/>
</dbReference>
<evidence type="ECO:0000313" key="2">
    <source>
        <dbReference type="EMBL" id="MBC5735090.1"/>
    </source>
</evidence>
<gene>
    <name evidence="2" type="ORF">H8S57_15360</name>
</gene>
<dbReference type="Gene3D" id="3.40.50.300">
    <property type="entry name" value="P-loop containing nucleotide triphosphate hydrolases"/>
    <property type="match status" value="1"/>
</dbReference>
<name>A0A8J6JIY4_9FIRM</name>
<proteinExistence type="predicted"/>
<comment type="caution">
    <text evidence="2">The sequence shown here is derived from an EMBL/GenBank/DDBJ whole genome shotgun (WGS) entry which is preliminary data.</text>
</comment>
<accession>A0A8J6JIY4</accession>
<protein>
    <submittedName>
        <fullName evidence="2">DUF2075 domain-containing protein</fullName>
    </submittedName>
</protein>
<dbReference type="SUPFAM" id="SSF52540">
    <property type="entry name" value="P-loop containing nucleoside triphosphate hydrolases"/>
    <property type="match status" value="1"/>
</dbReference>